<comment type="caution">
    <text evidence="1">The sequence shown here is derived from an EMBL/GenBank/DDBJ whole genome shotgun (WGS) entry which is preliminary data.</text>
</comment>
<dbReference type="EMBL" id="RBNJ01011021">
    <property type="protein sequence ID" value="RUS26192.1"/>
    <property type="molecule type" value="Genomic_DNA"/>
</dbReference>
<evidence type="ECO:0000313" key="2">
    <source>
        <dbReference type="Proteomes" id="UP000274822"/>
    </source>
</evidence>
<evidence type="ECO:0000313" key="1">
    <source>
        <dbReference type="EMBL" id="RUS26192.1"/>
    </source>
</evidence>
<sequence length="278" mass="31584">MSTTHIANVYPILEAISSYLTGADLKNFNMASQNLYEASRSRRFSTLFLRNCPFPSTLCTTVRKLIIKTPLFNYREADDGHSGITICQEIRHVLPTLDGTVRELEFHASQNEKVFDFVLMSLPSTLIITVRHGIWYPCLKSMGEKLKNVHELSLISRIIPDLPIIMKTLASFKDTLTSLTILDRSGRVRASELFEYAESNDIRFPYLRHLVIQKTWGIFWCPARTFLSVAPGLTSLELSMVNLLIPADDCTCRKIVLNSSESYTDRVAMLEEFLGTHV</sequence>
<gene>
    <name evidence="1" type="ORF">BC938DRAFT_471105</name>
</gene>
<organism evidence="1 2">
    <name type="scientific">Jimgerdemannia flammicorona</name>
    <dbReference type="NCBI Taxonomy" id="994334"/>
    <lineage>
        <taxon>Eukaryota</taxon>
        <taxon>Fungi</taxon>
        <taxon>Fungi incertae sedis</taxon>
        <taxon>Mucoromycota</taxon>
        <taxon>Mucoromycotina</taxon>
        <taxon>Endogonomycetes</taxon>
        <taxon>Endogonales</taxon>
        <taxon>Endogonaceae</taxon>
        <taxon>Jimgerdemannia</taxon>
    </lineage>
</organism>
<proteinExistence type="predicted"/>
<dbReference type="Proteomes" id="UP000274822">
    <property type="component" value="Unassembled WGS sequence"/>
</dbReference>
<keyword evidence="2" id="KW-1185">Reference proteome</keyword>
<evidence type="ECO:0008006" key="3">
    <source>
        <dbReference type="Google" id="ProtNLM"/>
    </source>
</evidence>
<protein>
    <recommendedName>
        <fullName evidence="3">F-box domain-containing protein</fullName>
    </recommendedName>
</protein>
<name>A0A433Q8V8_9FUNG</name>
<reference evidence="1 2" key="1">
    <citation type="journal article" date="2018" name="New Phytol.">
        <title>Phylogenomics of Endogonaceae and evolution of mycorrhizas within Mucoromycota.</title>
        <authorList>
            <person name="Chang Y."/>
            <person name="Desiro A."/>
            <person name="Na H."/>
            <person name="Sandor L."/>
            <person name="Lipzen A."/>
            <person name="Clum A."/>
            <person name="Barry K."/>
            <person name="Grigoriev I.V."/>
            <person name="Martin F.M."/>
            <person name="Stajich J.E."/>
            <person name="Smith M.E."/>
            <person name="Bonito G."/>
            <person name="Spatafora J.W."/>
        </authorList>
    </citation>
    <scope>NUCLEOTIDE SEQUENCE [LARGE SCALE GENOMIC DNA]</scope>
    <source>
        <strain evidence="1 2">AD002</strain>
    </source>
</reference>
<accession>A0A433Q8V8</accession>
<dbReference type="AlphaFoldDB" id="A0A433Q8V8"/>